<sequence>MTCLRNGLHVEGRGQTTVQRLATEVRRKLVRTQKTGLVAGPGRVCNNRSCDYLSSHVSRGEGSVCSSIVDKLNRLSSSTSVQGFSLKLAFQPNVVPDDDEVCNGEIVKGRKKHKRRKIRDFGRKALDIHRPKFKRRGPMVRSAPNESRKRKGETWIWVIAKYDKSGKKSLIGETGMNQVSSLTILVKKKFDNCTLGSRGAEVFGDSVESEVSGGRGGGGDWGRCLYW</sequence>
<reference evidence="1 2" key="1">
    <citation type="journal article" date="2020" name="Mol. Biol. Evol.">
        <title>Distinct Expression and Methylation Patterns for Genes with Different Fates following a Single Whole-Genome Duplication in Flowering Plants.</title>
        <authorList>
            <person name="Shi T."/>
            <person name="Rahmani R.S."/>
            <person name="Gugger P.F."/>
            <person name="Wang M."/>
            <person name="Li H."/>
            <person name="Zhang Y."/>
            <person name="Li Z."/>
            <person name="Wang Q."/>
            <person name="Van de Peer Y."/>
            <person name="Marchal K."/>
            <person name="Chen J."/>
        </authorList>
    </citation>
    <scope>NUCLEOTIDE SEQUENCE [LARGE SCALE GENOMIC DNA]</scope>
    <source>
        <tissue evidence="1">Leaf</tissue>
    </source>
</reference>
<keyword evidence="2" id="KW-1185">Reference proteome</keyword>
<gene>
    <name evidence="1" type="ORF">HUJ06_006696</name>
</gene>
<proteinExistence type="predicted"/>
<accession>A0A822YZ83</accession>
<dbReference type="Proteomes" id="UP000607653">
    <property type="component" value="Unassembled WGS sequence"/>
</dbReference>
<evidence type="ECO:0000313" key="2">
    <source>
        <dbReference type="Proteomes" id="UP000607653"/>
    </source>
</evidence>
<name>A0A822YZ83_NELNU</name>
<dbReference type="AlphaFoldDB" id="A0A822YZ83"/>
<comment type="caution">
    <text evidence="1">The sequence shown here is derived from an EMBL/GenBank/DDBJ whole genome shotgun (WGS) entry which is preliminary data.</text>
</comment>
<organism evidence="1 2">
    <name type="scientific">Nelumbo nucifera</name>
    <name type="common">Sacred lotus</name>
    <dbReference type="NCBI Taxonomy" id="4432"/>
    <lineage>
        <taxon>Eukaryota</taxon>
        <taxon>Viridiplantae</taxon>
        <taxon>Streptophyta</taxon>
        <taxon>Embryophyta</taxon>
        <taxon>Tracheophyta</taxon>
        <taxon>Spermatophyta</taxon>
        <taxon>Magnoliopsida</taxon>
        <taxon>Proteales</taxon>
        <taxon>Nelumbonaceae</taxon>
        <taxon>Nelumbo</taxon>
    </lineage>
</organism>
<protein>
    <submittedName>
        <fullName evidence="1">Uncharacterized protein</fullName>
    </submittedName>
</protein>
<evidence type="ECO:0000313" key="1">
    <source>
        <dbReference type="EMBL" id="DAD36056.1"/>
    </source>
</evidence>
<dbReference type="EMBL" id="DUZY01000004">
    <property type="protein sequence ID" value="DAD36056.1"/>
    <property type="molecule type" value="Genomic_DNA"/>
</dbReference>